<keyword evidence="5" id="KW-1185">Reference proteome</keyword>
<keyword evidence="2" id="KW-1133">Transmembrane helix</keyword>
<evidence type="ECO:0000313" key="4">
    <source>
        <dbReference type="EMBL" id="TDL22930.1"/>
    </source>
</evidence>
<dbReference type="OrthoDB" id="3206554at2759"/>
<evidence type="ECO:0000256" key="1">
    <source>
        <dbReference type="SAM" id="MobiDB-lite"/>
    </source>
</evidence>
<organism evidence="4 5">
    <name type="scientific">Rickenella mellea</name>
    <dbReference type="NCBI Taxonomy" id="50990"/>
    <lineage>
        <taxon>Eukaryota</taxon>
        <taxon>Fungi</taxon>
        <taxon>Dikarya</taxon>
        <taxon>Basidiomycota</taxon>
        <taxon>Agaricomycotina</taxon>
        <taxon>Agaricomycetes</taxon>
        <taxon>Hymenochaetales</taxon>
        <taxon>Rickenellaceae</taxon>
        <taxon>Rickenella</taxon>
    </lineage>
</organism>
<gene>
    <name evidence="4" type="ORF">BD410DRAFT_183440</name>
</gene>
<feature type="transmembrane region" description="Helical" evidence="2">
    <location>
        <begin position="20"/>
        <end position="40"/>
    </location>
</feature>
<evidence type="ECO:0000256" key="2">
    <source>
        <dbReference type="SAM" id="Phobius"/>
    </source>
</evidence>
<keyword evidence="2" id="KW-0812">Transmembrane</keyword>
<dbReference type="Pfam" id="PF20152">
    <property type="entry name" value="DUF6534"/>
    <property type="match status" value="1"/>
</dbReference>
<sequence>MIPTDYTNVDQFLAMPTNMIHLTIGFFLGKLYTNSLLATLNMRKDTRAKLGMPDIDMELGKIVPSIDHTCRGSRTLVARDGKPLEIFMQQTTNVHGDSESLGSMSKGKNIDLGQKM</sequence>
<dbReference type="EMBL" id="ML170172">
    <property type="protein sequence ID" value="TDL22930.1"/>
    <property type="molecule type" value="Genomic_DNA"/>
</dbReference>
<protein>
    <recommendedName>
        <fullName evidence="3">DUF6534 domain-containing protein</fullName>
    </recommendedName>
</protein>
<evidence type="ECO:0000313" key="5">
    <source>
        <dbReference type="Proteomes" id="UP000294933"/>
    </source>
</evidence>
<dbReference type="AlphaFoldDB" id="A0A4Y7Q7W7"/>
<dbReference type="Proteomes" id="UP000294933">
    <property type="component" value="Unassembled WGS sequence"/>
</dbReference>
<feature type="domain" description="DUF6534" evidence="3">
    <location>
        <begin position="13"/>
        <end position="44"/>
    </location>
</feature>
<keyword evidence="2" id="KW-0472">Membrane</keyword>
<dbReference type="InterPro" id="IPR045339">
    <property type="entry name" value="DUF6534"/>
</dbReference>
<name>A0A4Y7Q7W7_9AGAM</name>
<proteinExistence type="predicted"/>
<accession>A0A4Y7Q7W7</accession>
<dbReference type="VEuPathDB" id="FungiDB:BD410DRAFT_183440"/>
<evidence type="ECO:0000259" key="3">
    <source>
        <dbReference type="Pfam" id="PF20152"/>
    </source>
</evidence>
<feature type="region of interest" description="Disordered" evidence="1">
    <location>
        <begin position="95"/>
        <end position="116"/>
    </location>
</feature>
<reference evidence="4 5" key="1">
    <citation type="submission" date="2018-06" db="EMBL/GenBank/DDBJ databases">
        <title>A transcriptomic atlas of mushroom development highlights an independent origin of complex multicellularity.</title>
        <authorList>
            <consortium name="DOE Joint Genome Institute"/>
            <person name="Krizsan K."/>
            <person name="Almasi E."/>
            <person name="Merenyi Z."/>
            <person name="Sahu N."/>
            <person name="Viragh M."/>
            <person name="Koszo T."/>
            <person name="Mondo S."/>
            <person name="Kiss B."/>
            <person name="Balint B."/>
            <person name="Kues U."/>
            <person name="Barry K."/>
            <person name="Hegedus J.C."/>
            <person name="Henrissat B."/>
            <person name="Johnson J."/>
            <person name="Lipzen A."/>
            <person name="Ohm R."/>
            <person name="Nagy I."/>
            <person name="Pangilinan J."/>
            <person name="Yan J."/>
            <person name="Xiong Y."/>
            <person name="Grigoriev I.V."/>
            <person name="Hibbett D.S."/>
            <person name="Nagy L.G."/>
        </authorList>
    </citation>
    <scope>NUCLEOTIDE SEQUENCE [LARGE SCALE GENOMIC DNA]</scope>
    <source>
        <strain evidence="4 5">SZMC22713</strain>
    </source>
</reference>